<feature type="signal peptide" evidence="2">
    <location>
        <begin position="1"/>
        <end position="30"/>
    </location>
</feature>
<evidence type="ECO:0000256" key="2">
    <source>
        <dbReference type="SAM" id="SignalP"/>
    </source>
</evidence>
<dbReference type="Proteomes" id="UP000007842">
    <property type="component" value="Plasmid pSCATT"/>
</dbReference>
<accession>G8XGT1</accession>
<organism evidence="3 4">
    <name type="scientific">Streptantibioticus cattleyicolor (strain ATCC 35852 / DSM 46488 / JCM 4925 / NBRC 14057 / NRRL 8057)</name>
    <name type="common">Streptomyces cattleya</name>
    <dbReference type="NCBI Taxonomy" id="1003195"/>
    <lineage>
        <taxon>Bacteria</taxon>
        <taxon>Bacillati</taxon>
        <taxon>Actinomycetota</taxon>
        <taxon>Actinomycetes</taxon>
        <taxon>Kitasatosporales</taxon>
        <taxon>Streptomycetaceae</taxon>
        <taxon>Streptantibioticus</taxon>
    </lineage>
</organism>
<protein>
    <submittedName>
        <fullName evidence="3">Uncharacterized protein</fullName>
    </submittedName>
</protein>
<feature type="chain" id="PRO_5039228849" evidence="2">
    <location>
        <begin position="31"/>
        <end position="148"/>
    </location>
</feature>
<dbReference type="AlphaFoldDB" id="G8XGT1"/>
<name>G8XGT1_STREN</name>
<keyword evidence="2" id="KW-0732">Signal</keyword>
<dbReference type="HOGENOM" id="CLU_1757752_0_0_11"/>
<dbReference type="PATRIC" id="fig|1003195.29.peg.6362"/>
<feature type="compositionally biased region" description="Basic and acidic residues" evidence="1">
    <location>
        <begin position="64"/>
        <end position="73"/>
    </location>
</feature>
<geneLocation type="plasmid" evidence="3 4">
    <name>pSCATT</name>
</geneLocation>
<evidence type="ECO:0000256" key="1">
    <source>
        <dbReference type="SAM" id="MobiDB-lite"/>
    </source>
</evidence>
<keyword evidence="3" id="KW-0614">Plasmid</keyword>
<evidence type="ECO:0000313" key="3">
    <source>
        <dbReference type="EMBL" id="AEW98758.1"/>
    </source>
</evidence>
<evidence type="ECO:0000313" key="4">
    <source>
        <dbReference type="Proteomes" id="UP000007842"/>
    </source>
</evidence>
<reference evidence="4" key="1">
    <citation type="submission" date="2011-12" db="EMBL/GenBank/DDBJ databases">
        <title>Complete genome sequence of Streptomyces cattleya strain DSM 46488.</title>
        <authorList>
            <person name="Ou H.-Y."/>
            <person name="Li P."/>
            <person name="Zhao C."/>
            <person name="O'Hagan D."/>
            <person name="Deng Z."/>
        </authorList>
    </citation>
    <scope>NUCLEOTIDE SEQUENCE [LARGE SCALE GENOMIC DNA]</scope>
    <source>
        <strain evidence="4">ATCC 35852 / DSM 46488 / JCM 4925 / NBRC 14057 / NRRL 8057</strain>
        <plasmid evidence="4">Plasmid pSCATT</plasmid>
    </source>
</reference>
<keyword evidence="4" id="KW-1185">Reference proteome</keyword>
<feature type="region of interest" description="Disordered" evidence="1">
    <location>
        <begin position="30"/>
        <end position="115"/>
    </location>
</feature>
<proteinExistence type="predicted"/>
<dbReference type="KEGG" id="scy:SCATT_p05650"/>
<gene>
    <name evidence="3" type="ordered locus">SCATT_p05650</name>
</gene>
<dbReference type="EMBL" id="CP003229">
    <property type="protein sequence ID" value="AEW98758.1"/>
    <property type="molecule type" value="Genomic_DNA"/>
</dbReference>
<sequence length="148" mass="15362">MPQGVGMSRFRKTVAVCLLTGSLATAGAHAFATGKPPRSARHHSDTRPVSRPVEQYPDDPESDTPGRDPDPWHRPAVSPNDDPGAGRQNQGQGQGQTAAREPSRDPARYPDPSTAFNYVSDLLGGLSKGVVGLLGGVQNSAAPGGGGR</sequence>